<dbReference type="InterPro" id="IPR027275">
    <property type="entry name" value="PRC-brl_dom"/>
</dbReference>
<gene>
    <name evidence="2" type="ORF">ACFSBX_14330</name>
</gene>
<evidence type="ECO:0000313" key="2">
    <source>
        <dbReference type="EMBL" id="MFD1600138.1"/>
    </source>
</evidence>
<dbReference type="RefSeq" id="WP_256421190.1">
    <property type="nucleotide sequence ID" value="NZ_JANHDI010000006.1"/>
</dbReference>
<dbReference type="PANTHER" id="PTHR38137">
    <property type="entry name" value="PRC-BARREL DOMAIN PROTEIN"/>
    <property type="match status" value="1"/>
</dbReference>
<keyword evidence="3" id="KW-1185">Reference proteome</keyword>
<reference evidence="2 3" key="1">
    <citation type="journal article" date="2019" name="Int. J. Syst. Evol. Microbiol.">
        <title>The Global Catalogue of Microorganisms (GCM) 10K type strain sequencing project: providing services to taxonomists for standard genome sequencing and annotation.</title>
        <authorList>
            <consortium name="The Broad Institute Genomics Platform"/>
            <consortium name="The Broad Institute Genome Sequencing Center for Infectious Disease"/>
            <person name="Wu L."/>
            <person name="Ma J."/>
        </authorList>
    </citation>
    <scope>NUCLEOTIDE SEQUENCE [LARGE SCALE GENOMIC DNA]</scope>
    <source>
        <strain evidence="2 3">CGMCC 1.12121</strain>
    </source>
</reference>
<proteinExistence type="predicted"/>
<dbReference type="InterPro" id="IPR011033">
    <property type="entry name" value="PRC_barrel-like_sf"/>
</dbReference>
<dbReference type="Proteomes" id="UP001597085">
    <property type="component" value="Unassembled WGS sequence"/>
</dbReference>
<protein>
    <submittedName>
        <fullName evidence="2">PRC-barrel domain-containing protein</fullName>
    </submittedName>
</protein>
<dbReference type="EMBL" id="JBHUDK010000012">
    <property type="protein sequence ID" value="MFD1600138.1"/>
    <property type="molecule type" value="Genomic_DNA"/>
</dbReference>
<dbReference type="SUPFAM" id="SSF50346">
    <property type="entry name" value="PRC-barrel domain"/>
    <property type="match status" value="1"/>
</dbReference>
<name>A0ABD6CPM3_9EURY</name>
<dbReference type="Gene3D" id="2.30.30.240">
    <property type="entry name" value="PRC-barrel domain"/>
    <property type="match status" value="1"/>
</dbReference>
<evidence type="ECO:0000259" key="1">
    <source>
        <dbReference type="Pfam" id="PF05239"/>
    </source>
</evidence>
<dbReference type="Pfam" id="PF05239">
    <property type="entry name" value="PRC"/>
    <property type="match status" value="1"/>
</dbReference>
<accession>A0ABD6CPM3</accession>
<dbReference type="AlphaFoldDB" id="A0ABD6CPM3"/>
<comment type="caution">
    <text evidence="2">The sequence shown here is derived from an EMBL/GenBank/DDBJ whole genome shotgun (WGS) entry which is preliminary data.</text>
</comment>
<dbReference type="PANTHER" id="PTHR38137:SF2">
    <property type="entry name" value="PRC-BARREL DOMAIN-CONTAINING PROTEIN"/>
    <property type="match status" value="1"/>
</dbReference>
<organism evidence="2 3">
    <name type="scientific">Halobellus rarus</name>
    <dbReference type="NCBI Taxonomy" id="1126237"/>
    <lineage>
        <taxon>Archaea</taxon>
        <taxon>Methanobacteriati</taxon>
        <taxon>Methanobacteriota</taxon>
        <taxon>Stenosarchaea group</taxon>
        <taxon>Halobacteria</taxon>
        <taxon>Halobacteriales</taxon>
        <taxon>Haloferacaceae</taxon>
        <taxon>Halobellus</taxon>
    </lineage>
</organism>
<evidence type="ECO:0000313" key="3">
    <source>
        <dbReference type="Proteomes" id="UP001597085"/>
    </source>
</evidence>
<feature type="domain" description="PRC-barrel" evidence="1">
    <location>
        <begin position="1"/>
        <end position="79"/>
    </location>
</feature>
<sequence length="81" mass="8697">MDSVLASSLSGCNVMTTDGAEIGTVENVTMDPSTGALEHLRLDPNDRATSGFDRVEDGQLLVPAHRVEAKKDYLLVSPPRQ</sequence>